<sequence length="305" mass="33145">MLEKIITTLRGAAVVILNNLWLILWSLLYMLAGPLFMLGGTGLPILYWVARGRYFEPDLLWKSPLSFLLGHWQLILYSMAGCLVGFSIFLVLMLFYQAALTGAVSRSAAGGAAAVVKLPSAIFWEEGRKRLKASLATATLASILPLLPAIFLIILAALFVTSLSSMFVSGNFAINPLLIFLGVSGVFFLLLTVIAGWIALFWYRLALCAVCVEELEPGKAMRRALSFFSENWPLVLGLIAASIVLSVASWSFSAPLSLIGRSSHLAGLPAALLLKLMALPVSLLIGMLLDLWMQAALVVLFIENR</sequence>
<feature type="transmembrane region" description="Helical" evidence="1">
    <location>
        <begin position="179"/>
        <end position="212"/>
    </location>
</feature>
<organism evidence="2 3">
    <name type="scientific">Candidatus Glassbacteria bacterium RIFCSPLOWO2_12_FULL_58_11</name>
    <dbReference type="NCBI Taxonomy" id="1817867"/>
    <lineage>
        <taxon>Bacteria</taxon>
        <taxon>Candidatus Glassiibacteriota</taxon>
    </lineage>
</organism>
<dbReference type="EMBL" id="MFIX01000229">
    <property type="protein sequence ID" value="OGG01022.1"/>
    <property type="molecule type" value="Genomic_DNA"/>
</dbReference>
<reference evidence="2 3" key="1">
    <citation type="journal article" date="2016" name="Nat. Commun.">
        <title>Thousands of microbial genomes shed light on interconnected biogeochemical processes in an aquifer system.</title>
        <authorList>
            <person name="Anantharaman K."/>
            <person name="Brown C.T."/>
            <person name="Hug L.A."/>
            <person name="Sharon I."/>
            <person name="Castelle C.J."/>
            <person name="Probst A.J."/>
            <person name="Thomas B.C."/>
            <person name="Singh A."/>
            <person name="Wilkins M.J."/>
            <person name="Karaoz U."/>
            <person name="Brodie E.L."/>
            <person name="Williams K.H."/>
            <person name="Hubbard S.S."/>
            <person name="Banfield J.F."/>
        </authorList>
    </citation>
    <scope>NUCLEOTIDE SEQUENCE [LARGE SCALE GENOMIC DNA]</scope>
</reference>
<feature type="transmembrane region" description="Helical" evidence="1">
    <location>
        <begin position="20"/>
        <end position="50"/>
    </location>
</feature>
<feature type="transmembrane region" description="Helical" evidence="1">
    <location>
        <begin position="70"/>
        <end position="96"/>
    </location>
</feature>
<protein>
    <recommendedName>
        <fullName evidence="4">Glycerophosphoryl diester phosphodiesterase membrane domain-containing protein</fullName>
    </recommendedName>
</protein>
<feature type="transmembrane region" description="Helical" evidence="1">
    <location>
        <begin position="272"/>
        <end position="302"/>
    </location>
</feature>
<evidence type="ECO:0000313" key="2">
    <source>
        <dbReference type="EMBL" id="OGG01022.1"/>
    </source>
</evidence>
<evidence type="ECO:0000256" key="1">
    <source>
        <dbReference type="SAM" id="Phobius"/>
    </source>
</evidence>
<name>A0A1F5YMB3_9BACT</name>
<dbReference type="STRING" id="1817867.A3F83_12735"/>
<keyword evidence="1" id="KW-0812">Transmembrane</keyword>
<comment type="caution">
    <text evidence="2">The sequence shown here is derived from an EMBL/GenBank/DDBJ whole genome shotgun (WGS) entry which is preliminary data.</text>
</comment>
<accession>A0A1F5YMB3</accession>
<evidence type="ECO:0000313" key="3">
    <source>
        <dbReference type="Proteomes" id="UP000179129"/>
    </source>
</evidence>
<proteinExistence type="predicted"/>
<gene>
    <name evidence="2" type="ORF">A3F83_12735</name>
</gene>
<keyword evidence="1" id="KW-1133">Transmembrane helix</keyword>
<dbReference type="AlphaFoldDB" id="A0A1F5YMB3"/>
<evidence type="ECO:0008006" key="4">
    <source>
        <dbReference type="Google" id="ProtNLM"/>
    </source>
</evidence>
<feature type="transmembrane region" description="Helical" evidence="1">
    <location>
        <begin position="135"/>
        <end position="159"/>
    </location>
</feature>
<keyword evidence="1" id="KW-0472">Membrane</keyword>
<dbReference type="Proteomes" id="UP000179129">
    <property type="component" value="Unassembled WGS sequence"/>
</dbReference>
<feature type="transmembrane region" description="Helical" evidence="1">
    <location>
        <begin position="232"/>
        <end position="252"/>
    </location>
</feature>